<name>A0A5F9DPH8_RABIT</name>
<dbReference type="GO" id="GO:0005581">
    <property type="term" value="C:collagen trimer"/>
    <property type="evidence" value="ECO:0007669"/>
    <property type="project" value="UniProtKB-KW"/>
</dbReference>
<feature type="region of interest" description="Disordered" evidence="4">
    <location>
        <begin position="60"/>
        <end position="123"/>
    </location>
</feature>
<dbReference type="GeneTree" id="ENSGT00940000160396"/>
<dbReference type="Proteomes" id="UP000001811">
    <property type="component" value="Unplaced"/>
</dbReference>
<dbReference type="AlphaFoldDB" id="A0A5F9DPH8"/>
<feature type="compositionally biased region" description="Basic residues" evidence="4">
    <location>
        <begin position="429"/>
        <end position="451"/>
    </location>
</feature>
<feature type="region of interest" description="Disordered" evidence="4">
    <location>
        <begin position="1"/>
        <end position="29"/>
    </location>
</feature>
<dbReference type="Bgee" id="ENSOCUG00000038704">
    <property type="expression patterns" value="Expressed in skeletal muscle tissue and 18 other cell types or tissues"/>
</dbReference>
<feature type="region of interest" description="Disordered" evidence="4">
    <location>
        <begin position="383"/>
        <end position="471"/>
    </location>
</feature>
<keyword evidence="2" id="KW-0964">Secreted</keyword>
<reference evidence="6 7" key="1">
    <citation type="journal article" date="2011" name="Nature">
        <title>A high-resolution map of human evolutionary constraint using 29 mammals.</title>
        <authorList>
            <person name="Lindblad-Toh K."/>
            <person name="Garber M."/>
            <person name="Zuk O."/>
            <person name="Lin M.F."/>
            <person name="Parker B.J."/>
            <person name="Washietl S."/>
            <person name="Kheradpour P."/>
            <person name="Ernst J."/>
            <person name="Jordan G."/>
            <person name="Mauceli E."/>
            <person name="Ward L.D."/>
            <person name="Lowe C.B."/>
            <person name="Holloway A.K."/>
            <person name="Clamp M."/>
            <person name="Gnerre S."/>
            <person name="Alfoldi J."/>
            <person name="Beal K."/>
            <person name="Chang J."/>
            <person name="Clawson H."/>
            <person name="Cuff J."/>
            <person name="Di Palma F."/>
            <person name="Fitzgerald S."/>
            <person name="Flicek P."/>
            <person name="Guttman M."/>
            <person name="Hubisz M.J."/>
            <person name="Jaffe D.B."/>
            <person name="Jungreis I."/>
            <person name="Kent W.J."/>
            <person name="Kostka D."/>
            <person name="Lara M."/>
            <person name="Martins A.L."/>
            <person name="Massingham T."/>
            <person name="Moltke I."/>
            <person name="Raney B.J."/>
            <person name="Rasmussen M.D."/>
            <person name="Robinson J."/>
            <person name="Stark A."/>
            <person name="Vilella A.J."/>
            <person name="Wen J."/>
            <person name="Xie X."/>
            <person name="Zody M.C."/>
            <person name="Baldwin J."/>
            <person name="Bloom T."/>
            <person name="Chin C.W."/>
            <person name="Heiman D."/>
            <person name="Nicol R."/>
            <person name="Nusbaum C."/>
            <person name="Young S."/>
            <person name="Wilkinson J."/>
            <person name="Worley K.C."/>
            <person name="Kovar C.L."/>
            <person name="Muzny D.M."/>
            <person name="Gibbs R.A."/>
            <person name="Cree A."/>
            <person name="Dihn H.H."/>
            <person name="Fowler G."/>
            <person name="Jhangiani S."/>
            <person name="Joshi V."/>
            <person name="Lee S."/>
            <person name="Lewis L.R."/>
            <person name="Nazareth L.V."/>
            <person name="Okwuonu G."/>
            <person name="Santibanez J."/>
            <person name="Warren W.C."/>
            <person name="Mardis E.R."/>
            <person name="Weinstock G.M."/>
            <person name="Wilson R.K."/>
            <person name="Delehaunty K."/>
            <person name="Dooling D."/>
            <person name="Fronik C."/>
            <person name="Fulton L."/>
            <person name="Fulton B."/>
            <person name="Graves T."/>
            <person name="Minx P."/>
            <person name="Sodergren E."/>
            <person name="Birney E."/>
            <person name="Margulies E.H."/>
            <person name="Herrero J."/>
            <person name="Green E.D."/>
            <person name="Haussler D."/>
            <person name="Siepel A."/>
            <person name="Goldman N."/>
            <person name="Pollard K.S."/>
            <person name="Pedersen J.S."/>
            <person name="Lander E.S."/>
            <person name="Kellis M."/>
        </authorList>
    </citation>
    <scope>NUCLEOTIDE SEQUENCE [LARGE SCALE GENOMIC DNA]</scope>
    <source>
        <strain evidence="7">Thorbecke</strain>
    </source>
</reference>
<feature type="compositionally biased region" description="Basic and acidic residues" evidence="4">
    <location>
        <begin position="286"/>
        <end position="295"/>
    </location>
</feature>
<dbReference type="InterPro" id="IPR001073">
    <property type="entry name" value="C1q_dom"/>
</dbReference>
<evidence type="ECO:0000313" key="7">
    <source>
        <dbReference type="Proteomes" id="UP000001811"/>
    </source>
</evidence>
<comment type="subcellular location">
    <subcellularLocation>
        <location evidence="1">Secreted</location>
    </subcellularLocation>
</comment>
<dbReference type="Pfam" id="PF01391">
    <property type="entry name" value="Collagen"/>
    <property type="match status" value="1"/>
</dbReference>
<feature type="domain" description="C1q" evidence="5">
    <location>
        <begin position="314"/>
        <end position="364"/>
    </location>
</feature>
<dbReference type="InterPro" id="IPR008160">
    <property type="entry name" value="Collagen"/>
</dbReference>
<sequence length="471" mass="49222">MLSVSGRGRRGTSGSARSRRAALGSAGLASIRSHPDLLVRLGSARPDSALLGLVRIRSAPPEAQGPQQRHLPPSWRWPSGVQAWGAGTELPVGPPAGGSPRPGSRLKPKPEDLEGAPRARRRGAAPVLFQGGEGGGTGLGLPAAGNRASGVCRGGEGAGPPSLRLSVPPLFDGIRGSQRGLAPWRSHVTMGTAALGPLWMVLLLPLMVCGVPTEEPTPAGAVISTPAGGCRRCCDPQGPQADAADVAPTSPSALPYVLPEVRPYINITILKGDKGDRGPLGAPGKLGKEGPRGDRGPQGTKGAKGQAGSPGAPCQRRFSAFSVGRKTALHSSEGFQPLLFDTVFVNPDGHFDMAAGHFAAPLGGPLLLQPQRAQLELQGDLRARGAQRGGRRDPVRAAQRPQHHAEPERDAGPGARRPRVGAALQTRARERRLQRRRGHLHHLQRPPHQARGRLSAAGQRGCWWPGWAPPS</sequence>
<feature type="region of interest" description="Disordered" evidence="4">
    <location>
        <begin position="275"/>
        <end position="313"/>
    </location>
</feature>
<evidence type="ECO:0000259" key="5">
    <source>
        <dbReference type="PROSITE" id="PS50871"/>
    </source>
</evidence>
<evidence type="ECO:0000256" key="1">
    <source>
        <dbReference type="ARBA" id="ARBA00004613"/>
    </source>
</evidence>
<accession>A0A5F9DPH8</accession>
<dbReference type="InterPro" id="IPR008983">
    <property type="entry name" value="Tumour_necrosis_fac-like_dom"/>
</dbReference>
<feature type="compositionally biased region" description="Low complexity" evidence="4">
    <location>
        <begin position="12"/>
        <end position="29"/>
    </location>
</feature>
<evidence type="ECO:0000313" key="6">
    <source>
        <dbReference type="Ensembl" id="ENSOCUP00000047686.1"/>
    </source>
</evidence>
<dbReference type="SUPFAM" id="SSF49842">
    <property type="entry name" value="TNF-like"/>
    <property type="match status" value="1"/>
</dbReference>
<reference evidence="6" key="2">
    <citation type="submission" date="2025-08" db="UniProtKB">
        <authorList>
            <consortium name="Ensembl"/>
        </authorList>
    </citation>
    <scope>IDENTIFICATION</scope>
    <source>
        <strain evidence="6">Thorbecke</strain>
    </source>
</reference>
<evidence type="ECO:0000256" key="4">
    <source>
        <dbReference type="SAM" id="MobiDB-lite"/>
    </source>
</evidence>
<dbReference type="PANTHER" id="PTHR15427:SF33">
    <property type="entry name" value="COLLAGEN IV NC1 DOMAIN-CONTAINING PROTEIN"/>
    <property type="match status" value="1"/>
</dbReference>
<evidence type="ECO:0000256" key="3">
    <source>
        <dbReference type="ARBA" id="ARBA00022729"/>
    </source>
</evidence>
<proteinExistence type="predicted"/>
<dbReference type="Gene3D" id="2.60.120.40">
    <property type="match status" value="1"/>
</dbReference>
<keyword evidence="3" id="KW-0732">Signal</keyword>
<keyword evidence="7" id="KW-1185">Reference proteome</keyword>
<dbReference type="PROSITE" id="PS50871">
    <property type="entry name" value="C1Q"/>
    <property type="match status" value="1"/>
</dbReference>
<feature type="compositionally biased region" description="Basic and acidic residues" evidence="4">
    <location>
        <begin position="108"/>
        <end position="117"/>
    </location>
</feature>
<dbReference type="InterPro" id="IPR050392">
    <property type="entry name" value="Collagen/C1q_domain"/>
</dbReference>
<dbReference type="Pfam" id="PF00386">
    <property type="entry name" value="C1q"/>
    <property type="match status" value="1"/>
</dbReference>
<dbReference type="STRING" id="9986.ENSOCUP00000047686"/>
<organism evidence="6 7">
    <name type="scientific">Oryctolagus cuniculus</name>
    <name type="common">Rabbit</name>
    <dbReference type="NCBI Taxonomy" id="9986"/>
    <lineage>
        <taxon>Eukaryota</taxon>
        <taxon>Metazoa</taxon>
        <taxon>Chordata</taxon>
        <taxon>Craniata</taxon>
        <taxon>Vertebrata</taxon>
        <taxon>Euteleostomi</taxon>
        <taxon>Mammalia</taxon>
        <taxon>Eutheria</taxon>
        <taxon>Euarchontoglires</taxon>
        <taxon>Glires</taxon>
        <taxon>Lagomorpha</taxon>
        <taxon>Leporidae</taxon>
        <taxon>Oryctolagus</taxon>
    </lineage>
</organism>
<reference evidence="6" key="3">
    <citation type="submission" date="2025-09" db="UniProtKB">
        <authorList>
            <consortium name="Ensembl"/>
        </authorList>
    </citation>
    <scope>IDENTIFICATION</scope>
    <source>
        <strain evidence="6">Thorbecke</strain>
    </source>
</reference>
<dbReference type="PANTHER" id="PTHR15427">
    <property type="entry name" value="EMILIN ELASTIN MICROFIBRIL INTERFACE-LOCATED PROTEIN ELASTIN MICROFIBRIL INTERFACER"/>
    <property type="match status" value="1"/>
</dbReference>
<evidence type="ECO:0000256" key="2">
    <source>
        <dbReference type="ARBA" id="ARBA00022525"/>
    </source>
</evidence>
<protein>
    <recommendedName>
        <fullName evidence="5">C1q domain-containing protein</fullName>
    </recommendedName>
</protein>
<dbReference type="InParanoid" id="A0A5F9DPH8"/>
<dbReference type="Ensembl" id="ENSOCUT00000044812.1">
    <property type="protein sequence ID" value="ENSOCUP00000047686.1"/>
    <property type="gene ID" value="ENSOCUG00000038704.1"/>
</dbReference>